<gene>
    <name evidence="3" type="ORF">AVDCRST_MAG46-1966</name>
</gene>
<dbReference type="PANTHER" id="PTHR23070">
    <property type="entry name" value="BCS1 AAA-TYPE ATPASE"/>
    <property type="match status" value="1"/>
</dbReference>
<sequence length="359" mass="38744">MGSTELPMRLSFDCDDDHGDALAALALARFVTGDEPYVEELEAQGVARAVDLVPMDSVVRQVSGPHVDRLLAQGEGWTAVVQRYRNGQAEVSVSAVGTETLAKAVADVRARCPVIEPQPESIHVDFWYADNNCQRSVRRRLDAAPWDDIAHQYAAGARAKVDALAAMEPPDGGGRLLLWHGPPGTGKTTAIRSLARAWSGWCRTLFIVDPERFLGEAGYLMSVLLGADDHDEDSDGPRWRLIVIEDADELLRADAKRATGQSLSRLLNLADGFIGRGLRTLVMITTNEALGRLHPAVVRPGRCLAEVEFPALSKAEAAALLGPGHAVDADLTLAEVFERRGQLTRLSSQPASGGIGQYL</sequence>
<feature type="domain" description="AAA+ ATPase" evidence="2">
    <location>
        <begin position="173"/>
        <end position="313"/>
    </location>
</feature>
<dbReference type="GO" id="GO:0005524">
    <property type="term" value="F:ATP binding"/>
    <property type="evidence" value="ECO:0007669"/>
    <property type="project" value="InterPro"/>
</dbReference>
<proteinExistence type="inferred from homology"/>
<evidence type="ECO:0000313" key="3">
    <source>
        <dbReference type="EMBL" id="CAA9340342.1"/>
    </source>
</evidence>
<evidence type="ECO:0000259" key="2">
    <source>
        <dbReference type="SMART" id="SM00382"/>
    </source>
</evidence>
<dbReference type="SUPFAM" id="SSF52540">
    <property type="entry name" value="P-loop containing nucleoside triphosphate hydrolases"/>
    <property type="match status" value="1"/>
</dbReference>
<dbReference type="Pfam" id="PF00004">
    <property type="entry name" value="AAA"/>
    <property type="match status" value="1"/>
</dbReference>
<dbReference type="Gene3D" id="3.40.50.300">
    <property type="entry name" value="P-loop containing nucleotide triphosphate hydrolases"/>
    <property type="match status" value="1"/>
</dbReference>
<reference evidence="3" key="1">
    <citation type="submission" date="2020-02" db="EMBL/GenBank/DDBJ databases">
        <authorList>
            <person name="Meier V. D."/>
        </authorList>
    </citation>
    <scope>NUCLEOTIDE SEQUENCE</scope>
    <source>
        <strain evidence="3">AVDCRST_MAG46</strain>
    </source>
</reference>
<dbReference type="InterPro" id="IPR045969">
    <property type="entry name" value="DUF5925"/>
</dbReference>
<dbReference type="SMART" id="SM00382">
    <property type="entry name" value="AAA"/>
    <property type="match status" value="1"/>
</dbReference>
<evidence type="ECO:0000256" key="1">
    <source>
        <dbReference type="ARBA" id="ARBA00007448"/>
    </source>
</evidence>
<dbReference type="InterPro" id="IPR027417">
    <property type="entry name" value="P-loop_NTPase"/>
</dbReference>
<organism evidence="3">
    <name type="scientific">uncultured Nocardioidaceae bacterium</name>
    <dbReference type="NCBI Taxonomy" id="253824"/>
    <lineage>
        <taxon>Bacteria</taxon>
        <taxon>Bacillati</taxon>
        <taxon>Actinomycetota</taxon>
        <taxon>Actinomycetes</taxon>
        <taxon>Propionibacteriales</taxon>
        <taxon>Nocardioidaceae</taxon>
        <taxon>environmental samples</taxon>
    </lineage>
</organism>
<comment type="similarity">
    <text evidence="1">Belongs to the AAA ATPase family. BCS1 subfamily.</text>
</comment>
<dbReference type="GO" id="GO:0016887">
    <property type="term" value="F:ATP hydrolysis activity"/>
    <property type="evidence" value="ECO:0007669"/>
    <property type="project" value="InterPro"/>
</dbReference>
<dbReference type="InterPro" id="IPR003959">
    <property type="entry name" value="ATPase_AAA_core"/>
</dbReference>
<dbReference type="EMBL" id="CADCUD010000125">
    <property type="protein sequence ID" value="CAA9340342.1"/>
    <property type="molecule type" value="Genomic_DNA"/>
</dbReference>
<protein>
    <submittedName>
        <fullName evidence="3">Putative ATPase</fullName>
    </submittedName>
</protein>
<dbReference type="AlphaFoldDB" id="A0A6J4LSA5"/>
<accession>A0A6J4LSA5</accession>
<name>A0A6J4LSA5_9ACTN</name>
<dbReference type="InterPro" id="IPR003593">
    <property type="entry name" value="AAA+_ATPase"/>
</dbReference>
<dbReference type="InterPro" id="IPR050747">
    <property type="entry name" value="Mitochondrial_chaperone_BCS1"/>
</dbReference>
<dbReference type="Pfam" id="PF19347">
    <property type="entry name" value="DUF5925"/>
    <property type="match status" value="1"/>
</dbReference>